<protein>
    <submittedName>
        <fullName evidence="2">Phosphotransferase family protein</fullName>
    </submittedName>
</protein>
<dbReference type="InterPro" id="IPR041726">
    <property type="entry name" value="ACAD10_11_N"/>
</dbReference>
<dbReference type="EMBL" id="CP036164">
    <property type="protein sequence ID" value="QBF47435.1"/>
    <property type="molecule type" value="Genomic_DNA"/>
</dbReference>
<dbReference type="AlphaFoldDB" id="A0A4P6MZ98"/>
<keyword evidence="2" id="KW-0808">Transferase</keyword>
<name>A0A4P6MZ98_9MICO</name>
<gene>
    <name evidence="2" type="ORF">EXU32_14950</name>
</gene>
<evidence type="ECO:0000313" key="2">
    <source>
        <dbReference type="EMBL" id="QBF47435.1"/>
    </source>
</evidence>
<dbReference type="Proteomes" id="UP000290408">
    <property type="component" value="Chromosome"/>
</dbReference>
<dbReference type="GO" id="GO:0016740">
    <property type="term" value="F:transferase activity"/>
    <property type="evidence" value="ECO:0007669"/>
    <property type="project" value="UniProtKB-KW"/>
</dbReference>
<dbReference type="Gene3D" id="3.30.200.20">
    <property type="entry name" value="Phosphorylase Kinase, domain 1"/>
    <property type="match status" value="1"/>
</dbReference>
<proteinExistence type="predicted"/>
<dbReference type="Pfam" id="PF01636">
    <property type="entry name" value="APH"/>
    <property type="match status" value="1"/>
</dbReference>
<dbReference type="InterPro" id="IPR002575">
    <property type="entry name" value="Aminoglycoside_PTrfase"/>
</dbReference>
<dbReference type="InterPro" id="IPR011009">
    <property type="entry name" value="Kinase-like_dom_sf"/>
</dbReference>
<dbReference type="STRING" id="1216970.GCA_001570985_00739"/>
<dbReference type="InterPro" id="IPR052898">
    <property type="entry name" value="ACAD10-like"/>
</dbReference>
<organism evidence="2 3">
    <name type="scientific">Janibacter limosus</name>
    <dbReference type="NCBI Taxonomy" id="53458"/>
    <lineage>
        <taxon>Bacteria</taxon>
        <taxon>Bacillati</taxon>
        <taxon>Actinomycetota</taxon>
        <taxon>Actinomycetes</taxon>
        <taxon>Micrococcales</taxon>
        <taxon>Intrasporangiaceae</taxon>
        <taxon>Janibacter</taxon>
    </lineage>
</organism>
<keyword evidence="3" id="KW-1185">Reference proteome</keyword>
<evidence type="ECO:0000259" key="1">
    <source>
        <dbReference type="Pfam" id="PF01636"/>
    </source>
</evidence>
<reference evidence="2 3" key="1">
    <citation type="submission" date="2019-02" db="EMBL/GenBank/DDBJ databases">
        <title>Genomic data mining of an Antarctic deep-sea actinobacterium, Janibacterlimosus P3-3-X1.</title>
        <authorList>
            <person name="Liao L."/>
            <person name="Chen B."/>
        </authorList>
    </citation>
    <scope>NUCLEOTIDE SEQUENCE [LARGE SCALE GENOMIC DNA]</scope>
    <source>
        <strain evidence="2 3">P3-3-X1</strain>
    </source>
</reference>
<dbReference type="CDD" id="cd05154">
    <property type="entry name" value="ACAD10_11_N-like"/>
    <property type="match status" value="1"/>
</dbReference>
<accession>A0A4P6MZ98</accession>
<evidence type="ECO:0000313" key="3">
    <source>
        <dbReference type="Proteomes" id="UP000290408"/>
    </source>
</evidence>
<dbReference type="PANTHER" id="PTHR47829">
    <property type="entry name" value="HYDROLASE, PUTATIVE (AFU_ORTHOLOGUE AFUA_1G12880)-RELATED"/>
    <property type="match status" value="1"/>
</dbReference>
<sequence length="354" mass="39124">MSSGAVREEDTFDVTRVATWLRGQVGDDLAAQLEGDPQVRQFEGGASNLTYELRWPTRALVLRRPPHGALGGSAHNMHREHDLQAALGQAFPHVPGMVALCTDESVLGCDFYVMDKVEGTVLGKDLPQGVTLDPEQARALSDNALATLVELHEVDVSAVPDLAALDRGEGYVRRQVESWIKRFHAAATDDVPDFAEVIDWVTEHQPADRPHALIHNDFRLDNLVLDADDPTRVVGVLDWELATVGDPLMDLGAALAYWTHADDDATSLSLRLQPTHLPGMLTRAEIVERYCAARGLEVSDRDLTFYEAFGHFRLAGIAQQIYQRYRAGKTTNPRFAVFGPMVTHLETRCRSLIG</sequence>
<dbReference type="SUPFAM" id="SSF56112">
    <property type="entry name" value="Protein kinase-like (PK-like)"/>
    <property type="match status" value="1"/>
</dbReference>
<dbReference type="KEGG" id="jli:EXU32_14950"/>
<dbReference type="RefSeq" id="WP_130630623.1">
    <property type="nucleotide sequence ID" value="NZ_CP036164.1"/>
</dbReference>
<feature type="domain" description="Aminoglycoside phosphotransferase" evidence="1">
    <location>
        <begin position="39"/>
        <end position="265"/>
    </location>
</feature>
<dbReference type="Gene3D" id="3.90.1200.10">
    <property type="match status" value="1"/>
</dbReference>
<dbReference type="PANTHER" id="PTHR47829:SF1">
    <property type="entry name" value="HAD FAMILY PHOSPHATASE"/>
    <property type="match status" value="1"/>
</dbReference>
<dbReference type="OrthoDB" id="3806873at2"/>